<gene>
    <name evidence="3" type="ORF">SAMN02745225_02066</name>
</gene>
<proteinExistence type="predicted"/>
<dbReference type="STRING" id="1121881.SAMN02745225_02066"/>
<name>A0A1M4XLD7_9ACTN</name>
<feature type="region of interest" description="Disordered" evidence="1">
    <location>
        <begin position="19"/>
        <end position="44"/>
    </location>
</feature>
<dbReference type="AlphaFoldDB" id="A0A1M4XLD7"/>
<feature type="compositionally biased region" description="Basic and acidic residues" evidence="1">
    <location>
        <begin position="25"/>
        <end position="43"/>
    </location>
</feature>
<dbReference type="Gene3D" id="1.10.287.1490">
    <property type="match status" value="1"/>
</dbReference>
<evidence type="ECO:0000256" key="1">
    <source>
        <dbReference type="SAM" id="MobiDB-lite"/>
    </source>
</evidence>
<evidence type="ECO:0000259" key="2">
    <source>
        <dbReference type="Pfam" id="PF24481"/>
    </source>
</evidence>
<dbReference type="Proteomes" id="UP000184295">
    <property type="component" value="Unassembled WGS sequence"/>
</dbReference>
<evidence type="ECO:0000313" key="3">
    <source>
        <dbReference type="EMBL" id="SHE94407.1"/>
    </source>
</evidence>
<reference evidence="4" key="1">
    <citation type="submission" date="2016-11" db="EMBL/GenBank/DDBJ databases">
        <authorList>
            <person name="Varghese N."/>
            <person name="Submissions S."/>
        </authorList>
    </citation>
    <scope>NUCLEOTIDE SEQUENCE [LARGE SCALE GENOMIC DNA]</scope>
    <source>
        <strain evidence="4">DSM 19514</strain>
    </source>
</reference>
<feature type="compositionally biased region" description="Polar residues" evidence="1">
    <location>
        <begin position="74"/>
        <end position="83"/>
    </location>
</feature>
<feature type="compositionally biased region" description="Basic and acidic residues" evidence="1">
    <location>
        <begin position="85"/>
        <end position="94"/>
    </location>
</feature>
<dbReference type="RefSeq" id="WP_072792160.1">
    <property type="nucleotide sequence ID" value="NZ_FQUL01000041.1"/>
</dbReference>
<feature type="domain" description="CT398-like coiled coil hairpin" evidence="2">
    <location>
        <begin position="9"/>
        <end position="170"/>
    </location>
</feature>
<dbReference type="EMBL" id="FQUL01000041">
    <property type="protein sequence ID" value="SHE94407.1"/>
    <property type="molecule type" value="Genomic_DNA"/>
</dbReference>
<dbReference type="InterPro" id="IPR056003">
    <property type="entry name" value="CT398_CC_hairpin"/>
</dbReference>
<protein>
    <submittedName>
        <fullName evidence="3">Predicted nucleic acid-binding protein, contains Zn-ribbon domain</fullName>
    </submittedName>
</protein>
<feature type="region of interest" description="Disordered" evidence="1">
    <location>
        <begin position="64"/>
        <end position="95"/>
    </location>
</feature>
<sequence>MDDVFEQIAELESEMSAVNSQLASHEMKSKARVAAEDASEARRKLSKAQAEVLDLEERISQLESEAAPVRERISSLQRSSPTGSYKDEEAKEHQSQVSKARLEELEEQELELMESLEIARAEVAELERELESAKQLFDQLQSSWSETESGLKAILAQKREALESLLRELSDPDRERYMLLSKQLQGSVFAFVSNSVCGHCGLSVSTKIIGRLKSQGQSSLSVMERCEECDRVLLIR</sequence>
<dbReference type="Pfam" id="PF24481">
    <property type="entry name" value="CT398_CC"/>
    <property type="match status" value="1"/>
</dbReference>
<organism evidence="3 4">
    <name type="scientific">Ferrithrix thermotolerans DSM 19514</name>
    <dbReference type="NCBI Taxonomy" id="1121881"/>
    <lineage>
        <taxon>Bacteria</taxon>
        <taxon>Bacillati</taxon>
        <taxon>Actinomycetota</taxon>
        <taxon>Acidimicrobiia</taxon>
        <taxon>Acidimicrobiales</taxon>
        <taxon>Acidimicrobiaceae</taxon>
        <taxon>Ferrithrix</taxon>
    </lineage>
</organism>
<accession>A0A1M4XLD7</accession>
<keyword evidence="4" id="KW-1185">Reference proteome</keyword>
<evidence type="ECO:0000313" key="4">
    <source>
        <dbReference type="Proteomes" id="UP000184295"/>
    </source>
</evidence>